<accession>A0A225W7I3</accession>
<keyword evidence="2" id="KW-1185">Reference proteome</keyword>
<comment type="caution">
    <text evidence="1">The sequence shown here is derived from an EMBL/GenBank/DDBJ whole genome shotgun (WGS) entry which is preliminary data.</text>
</comment>
<evidence type="ECO:0000313" key="1">
    <source>
        <dbReference type="EMBL" id="OWZ13676.1"/>
    </source>
</evidence>
<name>A0A225W7I3_9STRA</name>
<sequence>MPGQPAGRRWITTDHYEAGKIELVLEWRVGSDRVARPD</sequence>
<evidence type="ECO:0000313" key="2">
    <source>
        <dbReference type="Proteomes" id="UP000198211"/>
    </source>
</evidence>
<protein>
    <submittedName>
        <fullName evidence="1">Uncharacterized protein</fullName>
    </submittedName>
</protein>
<reference evidence="2" key="1">
    <citation type="submission" date="2017-03" db="EMBL/GenBank/DDBJ databases">
        <title>Phytopthora megakarya and P. palmivora, two closely related causual agents of cacao black pod achieved similar genome size and gene model numbers by different mechanisms.</title>
        <authorList>
            <person name="Ali S."/>
            <person name="Shao J."/>
            <person name="Larry D.J."/>
            <person name="Kronmiller B."/>
            <person name="Shen D."/>
            <person name="Strem M.D."/>
            <person name="Melnick R.L."/>
            <person name="Guiltinan M.J."/>
            <person name="Tyler B.M."/>
            <person name="Meinhardt L.W."/>
            <person name="Bailey B.A."/>
        </authorList>
    </citation>
    <scope>NUCLEOTIDE SEQUENCE [LARGE SCALE GENOMIC DNA]</scope>
    <source>
        <strain evidence="2">zdho120</strain>
    </source>
</reference>
<organism evidence="1 2">
    <name type="scientific">Phytophthora megakarya</name>
    <dbReference type="NCBI Taxonomy" id="4795"/>
    <lineage>
        <taxon>Eukaryota</taxon>
        <taxon>Sar</taxon>
        <taxon>Stramenopiles</taxon>
        <taxon>Oomycota</taxon>
        <taxon>Peronosporomycetes</taxon>
        <taxon>Peronosporales</taxon>
        <taxon>Peronosporaceae</taxon>
        <taxon>Phytophthora</taxon>
    </lineage>
</organism>
<dbReference type="AlphaFoldDB" id="A0A225W7I3"/>
<proteinExistence type="predicted"/>
<dbReference type="EMBL" id="NBNE01001517">
    <property type="protein sequence ID" value="OWZ13676.1"/>
    <property type="molecule type" value="Genomic_DNA"/>
</dbReference>
<dbReference type="Proteomes" id="UP000198211">
    <property type="component" value="Unassembled WGS sequence"/>
</dbReference>
<gene>
    <name evidence="1" type="ORF">PHMEG_00012951</name>
</gene>